<comment type="caution">
    <text evidence="6">The sequence shown here is derived from an EMBL/GenBank/DDBJ whole genome shotgun (WGS) entry which is preliminary data.</text>
</comment>
<dbReference type="PANTHER" id="PTHR12526">
    <property type="entry name" value="GLYCOSYLTRANSFERASE"/>
    <property type="match status" value="1"/>
</dbReference>
<feature type="domain" description="Glycosyltransferase subfamily 4-like N-terminal" evidence="4">
    <location>
        <begin position="26"/>
        <end position="182"/>
    </location>
</feature>
<reference evidence="6 7" key="1">
    <citation type="journal article" date="2019" name="Int. J. Syst. Evol. Microbiol.">
        <title>The Global Catalogue of Microorganisms (GCM) 10K type strain sequencing project: providing services to taxonomists for standard genome sequencing and annotation.</title>
        <authorList>
            <consortium name="The Broad Institute Genomics Platform"/>
            <consortium name="The Broad Institute Genome Sequencing Center for Infectious Disease"/>
            <person name="Wu L."/>
            <person name="Ma J."/>
        </authorList>
    </citation>
    <scope>NUCLEOTIDE SEQUENCE [LARGE SCALE GENOMIC DNA]</scope>
    <source>
        <strain evidence="6 7">JCM 11117</strain>
    </source>
</reference>
<evidence type="ECO:0000256" key="2">
    <source>
        <dbReference type="ARBA" id="ARBA00022679"/>
    </source>
</evidence>
<dbReference type="Pfam" id="PF00534">
    <property type="entry name" value="Glycos_transf_1"/>
    <property type="match status" value="2"/>
</dbReference>
<dbReference type="InterPro" id="IPR001296">
    <property type="entry name" value="Glyco_trans_1"/>
</dbReference>
<dbReference type="SUPFAM" id="SSF53756">
    <property type="entry name" value="UDP-Glycosyltransferase/glycogen phosphorylase"/>
    <property type="match status" value="2"/>
</dbReference>
<name>A0ABN1NHA4_9PSEU</name>
<dbReference type="EMBL" id="BAAAHP010000309">
    <property type="protein sequence ID" value="GAA0907421.1"/>
    <property type="molecule type" value="Genomic_DNA"/>
</dbReference>
<dbReference type="Gene3D" id="3.40.50.2000">
    <property type="entry name" value="Glycogen Phosphorylase B"/>
    <property type="match status" value="4"/>
</dbReference>
<dbReference type="InterPro" id="IPR028098">
    <property type="entry name" value="Glyco_trans_4-like_N"/>
</dbReference>
<evidence type="ECO:0000259" key="4">
    <source>
        <dbReference type="Pfam" id="PF13439"/>
    </source>
</evidence>
<sequence length="763" mass="82122">MRVWRRRAREAGPLRILFIVPDLGTGGAERHVVTLAPALDPARFDVSVVCIGDEGALFPALAERGVPARALHSRRRPLRALAELVRIMRAERPDVVITRGYNADTLGRIAAALTRVPRAVVWVHNATDITPRGAVRRAVYRLLDPATGAYYGVADAQRGYLVDELGFTADKIEIVENGVDPDVFRPVGVGERARAAAVLGIPEESPTVGVLAVLRPEKDHATALRAMKLVADEIPDARLVLIGDGPLRGPLEELAQELGIAAHVVFAGARSEVAHLLATVDVALLTSYTECFPMAVLEAMACGVPVVATEVGGIPEMVEDGIGGHLVPPRDARATADALIKVLRDPGRASVMGRAARERVVQRFTLERSVREAGSTLERTAGRTRPARPVRVAILQDEVTVGGAENLLLELCRTVDRSVVEPRLICLRRRGEMAADFEAAGVPVDCLERSGRFDHTTLARLVRLLRDTGTDVVLLTHYHRAALVLGRIAAVLAGAAHIVAAHDMDLVAVGKRVLPRGVVETLFLARALVLLAPSQGRYLHDEEGVGRFSWRRTREVVIPNGIALPPAPTQSDRAAARSRLGLAPEDVVVGIVAILRPQKAHGVLVRAVASLAPAHPRLRLVVVGDGEEEQRVRGLVDELELTDRVLFTGLRSDVPQILPAFDVSCLSSVHEGAPLAVLEAMAAGLPVVATDCGAVRDLVADAEQGFVVPVGDEHALAERLERLIADPDLRRAMGARARARAEQEFSIEDTVRGYQRLFVGIAR</sequence>
<dbReference type="RefSeq" id="WP_343946721.1">
    <property type="nucleotide sequence ID" value="NZ_BAAAHP010000309.1"/>
</dbReference>
<feature type="domain" description="Glycosyl transferase family 1" evidence="3">
    <location>
        <begin position="196"/>
        <end position="359"/>
    </location>
</feature>
<dbReference type="Pfam" id="PF13579">
    <property type="entry name" value="Glyco_trans_4_4"/>
    <property type="match status" value="1"/>
</dbReference>
<keyword evidence="1" id="KW-0328">Glycosyltransferase</keyword>
<feature type="domain" description="Glycosyl transferase family 1" evidence="3">
    <location>
        <begin position="573"/>
        <end position="739"/>
    </location>
</feature>
<proteinExistence type="predicted"/>
<accession>A0ABN1NHA4</accession>
<evidence type="ECO:0000313" key="7">
    <source>
        <dbReference type="Proteomes" id="UP001499967"/>
    </source>
</evidence>
<dbReference type="PANTHER" id="PTHR12526:SF630">
    <property type="entry name" value="GLYCOSYLTRANSFERASE"/>
    <property type="match status" value="1"/>
</dbReference>
<feature type="domain" description="Glycosyltransferase subfamily 4-like N-terminal" evidence="5">
    <location>
        <begin position="402"/>
        <end position="561"/>
    </location>
</feature>
<protein>
    <recommendedName>
        <fullName evidence="8">Glycosyltransferase involved in cell wall biosynthesis</fullName>
    </recommendedName>
</protein>
<keyword evidence="2" id="KW-0808">Transferase</keyword>
<dbReference type="Proteomes" id="UP001499967">
    <property type="component" value="Unassembled WGS sequence"/>
</dbReference>
<evidence type="ECO:0000259" key="5">
    <source>
        <dbReference type="Pfam" id="PF13579"/>
    </source>
</evidence>
<dbReference type="Pfam" id="PF13439">
    <property type="entry name" value="Glyco_transf_4"/>
    <property type="match status" value="1"/>
</dbReference>
<keyword evidence="7" id="KW-1185">Reference proteome</keyword>
<evidence type="ECO:0000256" key="1">
    <source>
        <dbReference type="ARBA" id="ARBA00022676"/>
    </source>
</evidence>
<organism evidence="6 7">
    <name type="scientific">Pseudonocardia zijingensis</name>
    <dbReference type="NCBI Taxonomy" id="153376"/>
    <lineage>
        <taxon>Bacteria</taxon>
        <taxon>Bacillati</taxon>
        <taxon>Actinomycetota</taxon>
        <taxon>Actinomycetes</taxon>
        <taxon>Pseudonocardiales</taxon>
        <taxon>Pseudonocardiaceae</taxon>
        <taxon>Pseudonocardia</taxon>
    </lineage>
</organism>
<evidence type="ECO:0000313" key="6">
    <source>
        <dbReference type="EMBL" id="GAA0907421.1"/>
    </source>
</evidence>
<evidence type="ECO:0008006" key="8">
    <source>
        <dbReference type="Google" id="ProtNLM"/>
    </source>
</evidence>
<gene>
    <name evidence="6" type="ORF">GCM10009559_76160</name>
</gene>
<evidence type="ECO:0000259" key="3">
    <source>
        <dbReference type="Pfam" id="PF00534"/>
    </source>
</evidence>